<reference evidence="2 3" key="1">
    <citation type="journal article" date="2017" name="Plant Biotechnol. J.">
        <title>A comprehensive draft genome sequence for lupin (Lupinus angustifolius), an emerging health food: insights into plant-microbe interactions and legume evolution.</title>
        <authorList>
            <person name="Hane J.K."/>
            <person name="Ming Y."/>
            <person name="Kamphuis L.G."/>
            <person name="Nelson M.N."/>
            <person name="Garg G."/>
            <person name="Atkins C.A."/>
            <person name="Bayer P.E."/>
            <person name="Bravo A."/>
            <person name="Bringans S."/>
            <person name="Cannon S."/>
            <person name="Edwards D."/>
            <person name="Foley R."/>
            <person name="Gao L.L."/>
            <person name="Harrison M.J."/>
            <person name="Huang W."/>
            <person name="Hurgobin B."/>
            <person name="Li S."/>
            <person name="Liu C.W."/>
            <person name="McGrath A."/>
            <person name="Morahan G."/>
            <person name="Murray J."/>
            <person name="Weller J."/>
            <person name="Jian J."/>
            <person name="Singh K.B."/>
        </authorList>
    </citation>
    <scope>NUCLEOTIDE SEQUENCE [LARGE SCALE GENOMIC DNA]</scope>
    <source>
        <strain evidence="3">cv. Tanjil</strain>
        <tissue evidence="2">Whole plant</tissue>
    </source>
</reference>
<dbReference type="EMBL" id="CM007375">
    <property type="protein sequence ID" value="OIV97202.1"/>
    <property type="molecule type" value="Genomic_DNA"/>
</dbReference>
<dbReference type="AlphaFoldDB" id="A0A1J7H9T6"/>
<name>A0A1J7H9T6_LUPAN</name>
<organism evidence="2 3">
    <name type="scientific">Lupinus angustifolius</name>
    <name type="common">Narrow-leaved blue lupine</name>
    <dbReference type="NCBI Taxonomy" id="3871"/>
    <lineage>
        <taxon>Eukaryota</taxon>
        <taxon>Viridiplantae</taxon>
        <taxon>Streptophyta</taxon>
        <taxon>Embryophyta</taxon>
        <taxon>Tracheophyta</taxon>
        <taxon>Spermatophyta</taxon>
        <taxon>Magnoliopsida</taxon>
        <taxon>eudicotyledons</taxon>
        <taxon>Gunneridae</taxon>
        <taxon>Pentapetalae</taxon>
        <taxon>rosids</taxon>
        <taxon>fabids</taxon>
        <taxon>Fabales</taxon>
        <taxon>Fabaceae</taxon>
        <taxon>Papilionoideae</taxon>
        <taxon>50 kb inversion clade</taxon>
        <taxon>genistoids sensu lato</taxon>
        <taxon>core genistoids</taxon>
        <taxon>Genisteae</taxon>
        <taxon>Lupinus</taxon>
    </lineage>
</organism>
<accession>A0A1J7H9T6</accession>
<feature type="compositionally biased region" description="Basic and acidic residues" evidence="1">
    <location>
        <begin position="29"/>
        <end position="40"/>
    </location>
</feature>
<feature type="region of interest" description="Disordered" evidence="1">
    <location>
        <begin position="22"/>
        <end position="68"/>
    </location>
</feature>
<dbReference type="Proteomes" id="UP000188354">
    <property type="component" value="Chromosome LG15"/>
</dbReference>
<sequence length="68" mass="7211">MDVVAKAEDLIALRKELESLRLSNGVGSSDKDGGDIKPSERAQGCQGLLKSKEAFPEALGQQRGARGK</sequence>
<dbReference type="Gramene" id="OIV97202">
    <property type="protein sequence ID" value="OIV97202"/>
    <property type="gene ID" value="TanjilG_26774"/>
</dbReference>
<evidence type="ECO:0000256" key="1">
    <source>
        <dbReference type="SAM" id="MobiDB-lite"/>
    </source>
</evidence>
<proteinExistence type="predicted"/>
<gene>
    <name evidence="2" type="ORF">TanjilG_26774</name>
</gene>
<keyword evidence="3" id="KW-1185">Reference proteome</keyword>
<evidence type="ECO:0000313" key="3">
    <source>
        <dbReference type="Proteomes" id="UP000188354"/>
    </source>
</evidence>
<evidence type="ECO:0000313" key="2">
    <source>
        <dbReference type="EMBL" id="OIV97202.1"/>
    </source>
</evidence>
<protein>
    <submittedName>
        <fullName evidence="2">Uncharacterized protein</fullName>
    </submittedName>
</protein>